<dbReference type="GO" id="GO:0000407">
    <property type="term" value="C:phagophore assembly site"/>
    <property type="evidence" value="ECO:0007669"/>
    <property type="project" value="TreeGrafter"/>
</dbReference>
<evidence type="ECO:0000256" key="1">
    <source>
        <dbReference type="SAM" id="MobiDB-lite"/>
    </source>
</evidence>
<dbReference type="InterPro" id="IPR009060">
    <property type="entry name" value="UBA-like_sf"/>
</dbReference>
<dbReference type="InterPro" id="IPR039517">
    <property type="entry name" value="C6orf106_UBA-like"/>
</dbReference>
<dbReference type="CDD" id="cd14349">
    <property type="entry name" value="UBA_CF106"/>
    <property type="match status" value="1"/>
</dbReference>
<sequence>LQWSIVRRSIRDFTPYIAVLYTIYISNLVSRTVHWKGVNYSQLEEINAKNNISATHLAALGITALDFFNQVPANLHNHIIMENSDQQSTSTPLTDDIEQTFLTQFSSMVTTDKEELIKQFQSIGENLNSTTATFFLDMSNWNLQAAVGCYFDFMIQSRHPSMRLLEDITVGRGEKITPNTAIKLTWVLQNNGDVAWPSGTYLGLKQTPQELQKHPTLSYEDLKFYVPAILPNESEPVSVQLVSPPEEGMFETVWSTYTPNGISFGEEIISRIEVSKGGTMAVTQQFSQLETDSSSAANLAPSGSQSNDLMDTEMWG</sequence>
<feature type="compositionally biased region" description="Polar residues" evidence="1">
    <location>
        <begin position="292"/>
        <end position="309"/>
    </location>
</feature>
<dbReference type="PANTHER" id="PTHR20930">
    <property type="entry name" value="OVARIAN CARCINOMA ANTIGEN CA125-RELATED"/>
    <property type="match status" value="1"/>
</dbReference>
<dbReference type="Pfam" id="PF14555">
    <property type="entry name" value="UBA_4"/>
    <property type="match status" value="1"/>
</dbReference>
<reference evidence="3" key="1">
    <citation type="submission" date="2022-08" db="UniProtKB">
        <authorList>
            <consortium name="EnsemblMetazoa"/>
        </authorList>
    </citation>
    <scope>IDENTIFICATION</scope>
    <source>
        <strain evidence="3">EBRO</strain>
    </source>
</reference>
<dbReference type="GO" id="GO:0043130">
    <property type="term" value="F:ubiquitin binding"/>
    <property type="evidence" value="ECO:0007669"/>
    <property type="project" value="TreeGrafter"/>
</dbReference>
<dbReference type="InterPro" id="IPR013783">
    <property type="entry name" value="Ig-like_fold"/>
</dbReference>
<name>A0A182IKB7_ANOAO</name>
<evidence type="ECO:0000313" key="3">
    <source>
        <dbReference type="EnsemblMetazoa" id="AATE000786-PA.1"/>
    </source>
</evidence>
<dbReference type="GO" id="GO:0016236">
    <property type="term" value="P:macroautophagy"/>
    <property type="evidence" value="ECO:0007669"/>
    <property type="project" value="TreeGrafter"/>
</dbReference>
<dbReference type="FunFam" id="1.10.8.10:FF:000111">
    <property type="entry name" value="Uncharacterized protein, isoform A"/>
    <property type="match status" value="1"/>
</dbReference>
<dbReference type="STRING" id="41427.A0A182IKB7"/>
<evidence type="ECO:0000259" key="2">
    <source>
        <dbReference type="Pfam" id="PF16158"/>
    </source>
</evidence>
<dbReference type="AlphaFoldDB" id="A0A182IKB7"/>
<dbReference type="CDD" id="cd14947">
    <property type="entry name" value="NBR1_like"/>
    <property type="match status" value="1"/>
</dbReference>
<protein>
    <submittedName>
        <fullName evidence="3">N_BRCA1_IG domain-containing protein</fullName>
    </submittedName>
</protein>
<feature type="region of interest" description="Disordered" evidence="1">
    <location>
        <begin position="292"/>
        <end position="316"/>
    </location>
</feature>
<dbReference type="InterPro" id="IPR032350">
    <property type="entry name" value="Nbr1_FW"/>
</dbReference>
<dbReference type="SUPFAM" id="SSF46934">
    <property type="entry name" value="UBA-like"/>
    <property type="match status" value="1"/>
</dbReference>
<dbReference type="Gene3D" id="1.10.8.10">
    <property type="entry name" value="DNA helicase RuvA subunit, C-terminal domain"/>
    <property type="match status" value="1"/>
</dbReference>
<dbReference type="Pfam" id="PF16158">
    <property type="entry name" value="N_BRCA1_IG"/>
    <property type="match status" value="1"/>
</dbReference>
<dbReference type="VEuPathDB" id="VectorBase:AATE000786"/>
<proteinExistence type="predicted"/>
<accession>A0A182IKB7</accession>
<dbReference type="PANTHER" id="PTHR20930:SF0">
    <property type="entry name" value="PROTEIN ILRUN"/>
    <property type="match status" value="1"/>
</dbReference>
<organism evidence="3">
    <name type="scientific">Anopheles atroparvus</name>
    <name type="common">European mosquito</name>
    <dbReference type="NCBI Taxonomy" id="41427"/>
    <lineage>
        <taxon>Eukaryota</taxon>
        <taxon>Metazoa</taxon>
        <taxon>Ecdysozoa</taxon>
        <taxon>Arthropoda</taxon>
        <taxon>Hexapoda</taxon>
        <taxon>Insecta</taxon>
        <taxon>Pterygota</taxon>
        <taxon>Neoptera</taxon>
        <taxon>Endopterygota</taxon>
        <taxon>Diptera</taxon>
        <taxon>Nematocera</taxon>
        <taxon>Culicoidea</taxon>
        <taxon>Culicidae</taxon>
        <taxon>Anophelinae</taxon>
        <taxon>Anopheles</taxon>
    </lineage>
</organism>
<feature type="domain" description="Nbr1 FW" evidence="2">
    <location>
        <begin position="169"/>
        <end position="274"/>
    </location>
</feature>
<dbReference type="Gene3D" id="2.60.40.10">
    <property type="entry name" value="Immunoglobulins"/>
    <property type="match status" value="1"/>
</dbReference>
<dbReference type="EnsemblMetazoa" id="AATE000786-RA">
    <property type="protein sequence ID" value="AATE000786-PA.1"/>
    <property type="gene ID" value="AATE000786"/>
</dbReference>